<proteinExistence type="predicted"/>
<accession>A0A371GRM5</accession>
<organism evidence="1 2">
    <name type="scientific">Mucuna pruriens</name>
    <name type="common">Velvet bean</name>
    <name type="synonym">Dolichos pruriens</name>
    <dbReference type="NCBI Taxonomy" id="157652"/>
    <lineage>
        <taxon>Eukaryota</taxon>
        <taxon>Viridiplantae</taxon>
        <taxon>Streptophyta</taxon>
        <taxon>Embryophyta</taxon>
        <taxon>Tracheophyta</taxon>
        <taxon>Spermatophyta</taxon>
        <taxon>Magnoliopsida</taxon>
        <taxon>eudicotyledons</taxon>
        <taxon>Gunneridae</taxon>
        <taxon>Pentapetalae</taxon>
        <taxon>rosids</taxon>
        <taxon>fabids</taxon>
        <taxon>Fabales</taxon>
        <taxon>Fabaceae</taxon>
        <taxon>Papilionoideae</taxon>
        <taxon>50 kb inversion clade</taxon>
        <taxon>NPAAA clade</taxon>
        <taxon>indigoferoid/millettioid clade</taxon>
        <taxon>Phaseoleae</taxon>
        <taxon>Mucuna</taxon>
    </lineage>
</organism>
<evidence type="ECO:0000313" key="1">
    <source>
        <dbReference type="EMBL" id="RDX93201.1"/>
    </source>
</evidence>
<comment type="caution">
    <text evidence="1">The sequence shown here is derived from an EMBL/GenBank/DDBJ whole genome shotgun (WGS) entry which is preliminary data.</text>
</comment>
<evidence type="ECO:0000313" key="2">
    <source>
        <dbReference type="Proteomes" id="UP000257109"/>
    </source>
</evidence>
<feature type="non-terminal residue" evidence="1">
    <location>
        <position position="1"/>
    </location>
</feature>
<reference evidence="1" key="1">
    <citation type="submission" date="2018-05" db="EMBL/GenBank/DDBJ databases">
        <title>Draft genome of Mucuna pruriens seed.</title>
        <authorList>
            <person name="Nnadi N.E."/>
            <person name="Vos R."/>
            <person name="Hasami M.H."/>
            <person name="Devisetty U.K."/>
            <person name="Aguiy J.C."/>
        </authorList>
    </citation>
    <scope>NUCLEOTIDE SEQUENCE [LARGE SCALE GENOMIC DNA]</scope>
    <source>
        <strain evidence="1">JCA_2017</strain>
    </source>
</reference>
<protein>
    <submittedName>
        <fullName evidence="1">Uncharacterized protein</fullName>
    </submittedName>
</protein>
<dbReference type="EMBL" id="QJKJ01004676">
    <property type="protein sequence ID" value="RDX93201.1"/>
    <property type="molecule type" value="Genomic_DNA"/>
</dbReference>
<gene>
    <name evidence="1" type="ORF">CR513_24579</name>
</gene>
<sequence length="86" mass="9969">MREFELQKIKESEIIKGYSYKLLSIANQIKLLGTNFAYSRIFEKILIARLKVLYEPIAKKLVQAKGKATRKPRQQTGKTLQIITTK</sequence>
<keyword evidence="2" id="KW-1185">Reference proteome</keyword>
<dbReference type="Proteomes" id="UP000257109">
    <property type="component" value="Unassembled WGS sequence"/>
</dbReference>
<name>A0A371GRM5_MUCPR</name>
<dbReference type="AlphaFoldDB" id="A0A371GRM5"/>
<dbReference type="OrthoDB" id="1711498at2759"/>